<name>A0ABU0MMA8_9PROT</name>
<keyword evidence="2" id="KW-1133">Transmembrane helix</keyword>
<dbReference type="RefSeq" id="WP_209984452.1">
    <property type="nucleotide sequence ID" value="NZ_JAGINO010000014.1"/>
</dbReference>
<feature type="transmembrane region" description="Helical" evidence="2">
    <location>
        <begin position="117"/>
        <end position="138"/>
    </location>
</feature>
<evidence type="ECO:0000256" key="2">
    <source>
        <dbReference type="SAM" id="Phobius"/>
    </source>
</evidence>
<dbReference type="Proteomes" id="UP001244552">
    <property type="component" value="Unassembled WGS sequence"/>
</dbReference>
<organism evidence="3 4">
    <name type="scientific">Azospirillum picis</name>
    <dbReference type="NCBI Taxonomy" id="488438"/>
    <lineage>
        <taxon>Bacteria</taxon>
        <taxon>Pseudomonadati</taxon>
        <taxon>Pseudomonadota</taxon>
        <taxon>Alphaproteobacteria</taxon>
        <taxon>Rhodospirillales</taxon>
        <taxon>Azospirillaceae</taxon>
        <taxon>Azospirillum</taxon>
    </lineage>
</organism>
<feature type="region of interest" description="Disordered" evidence="1">
    <location>
        <begin position="1"/>
        <end position="21"/>
    </location>
</feature>
<comment type="caution">
    <text evidence="3">The sequence shown here is derived from an EMBL/GenBank/DDBJ whole genome shotgun (WGS) entry which is preliminary data.</text>
</comment>
<gene>
    <name evidence="3" type="ORF">QO018_003221</name>
</gene>
<accession>A0ABU0MMA8</accession>
<dbReference type="InterPro" id="IPR018719">
    <property type="entry name" value="DUF2243_membrane"/>
</dbReference>
<reference evidence="3 4" key="1">
    <citation type="submission" date="2023-07" db="EMBL/GenBank/DDBJ databases">
        <title>Genomic Encyclopedia of Type Strains, Phase IV (KMG-IV): sequencing the most valuable type-strain genomes for metagenomic binning, comparative biology and taxonomic classification.</title>
        <authorList>
            <person name="Goeker M."/>
        </authorList>
    </citation>
    <scope>NUCLEOTIDE SEQUENCE [LARGE SCALE GENOMIC DNA]</scope>
    <source>
        <strain evidence="3 4">DSM 19922</strain>
    </source>
</reference>
<feature type="transmembrane region" description="Helical" evidence="2">
    <location>
        <begin position="150"/>
        <end position="172"/>
    </location>
</feature>
<dbReference type="EMBL" id="JAUSVU010000011">
    <property type="protein sequence ID" value="MDQ0534348.1"/>
    <property type="molecule type" value="Genomic_DNA"/>
</dbReference>
<feature type="transmembrane region" description="Helical" evidence="2">
    <location>
        <begin position="30"/>
        <end position="54"/>
    </location>
</feature>
<sequence length="318" mass="33372">MPTAGHSSATNGRMTSPLSAADRPRGARRLWLAGGCLGFALGGFFDGILLHQILQWHHLLSGLASPAFADIRVQILADGLFHVLMYLIAVVGLWLLWRGRVALSGTGRRGGHEIAGWALVGFGSWHILDALLSHWLLGIHRIRMDVENRLFWDLLWFAVFGIAVVAVGLWMVRRDRTGPDGGSGNGGSGEAAMPDHRRRTVPLALVTAVLVAGPVAALPPAGGDITALVLFRPGVGPAEALGAVVSVNGRPVWSDPTGQLWAFDLPDGGSTLPLYGRGALLVGNGLLPAGCLNWFRSGQASLAPAPSSATPSVSPAVL</sequence>
<dbReference type="Pfam" id="PF10002">
    <property type="entry name" value="DUF2243"/>
    <property type="match status" value="1"/>
</dbReference>
<keyword evidence="2" id="KW-0472">Membrane</keyword>
<protein>
    <submittedName>
        <fullName evidence="3">Membrane protein</fullName>
    </submittedName>
</protein>
<keyword evidence="2" id="KW-0812">Transmembrane</keyword>
<evidence type="ECO:0000313" key="3">
    <source>
        <dbReference type="EMBL" id="MDQ0534348.1"/>
    </source>
</evidence>
<feature type="compositionally biased region" description="Polar residues" evidence="1">
    <location>
        <begin position="1"/>
        <end position="18"/>
    </location>
</feature>
<proteinExistence type="predicted"/>
<evidence type="ECO:0000256" key="1">
    <source>
        <dbReference type="SAM" id="MobiDB-lite"/>
    </source>
</evidence>
<keyword evidence="4" id="KW-1185">Reference proteome</keyword>
<feature type="transmembrane region" description="Helical" evidence="2">
    <location>
        <begin position="75"/>
        <end position="97"/>
    </location>
</feature>
<evidence type="ECO:0000313" key="4">
    <source>
        <dbReference type="Proteomes" id="UP001244552"/>
    </source>
</evidence>